<feature type="compositionally biased region" description="Basic and acidic residues" evidence="1">
    <location>
        <begin position="1"/>
        <end position="10"/>
    </location>
</feature>
<sequence length="166" mass="17950">MQHTPGDRRYTCGTAPSHHREAPMPDAADNLALRLLDAVHRTRGVDPGIVTDRYRAYRAAQGADAGHDGIRALLRTFEETGGSAQWAGKVGHYRRRYSPEDAPIAADTVELAADVLYRHGVDTVDDLAGTDDTTLADDWQRAGGDPAVWQPLLDALRPARALSGVA</sequence>
<dbReference type="EMBL" id="AOEX01000032">
    <property type="protein sequence ID" value="EME65355.1"/>
    <property type="molecule type" value="Genomic_DNA"/>
</dbReference>
<keyword evidence="3" id="KW-1185">Reference proteome</keyword>
<protein>
    <submittedName>
        <fullName evidence="2">Uncharacterized protein</fullName>
    </submittedName>
</protein>
<evidence type="ECO:0000256" key="1">
    <source>
        <dbReference type="SAM" id="MobiDB-lite"/>
    </source>
</evidence>
<dbReference type="Proteomes" id="UP000011731">
    <property type="component" value="Unassembled WGS sequence"/>
</dbReference>
<reference evidence="2 3" key="1">
    <citation type="journal article" date="2013" name="Genome Announc.">
        <title>Draft Genome Sequence of Rhodococcus ruber Strain BKS 20-38.</title>
        <authorList>
            <person name="Bala M."/>
            <person name="Kumar S."/>
            <person name="Raghava G.P."/>
            <person name="Mayilraj S."/>
        </authorList>
    </citation>
    <scope>NUCLEOTIDE SEQUENCE [LARGE SCALE GENOMIC DNA]</scope>
    <source>
        <strain evidence="2 3">BKS 20-38</strain>
    </source>
</reference>
<feature type="region of interest" description="Disordered" evidence="1">
    <location>
        <begin position="1"/>
        <end position="25"/>
    </location>
</feature>
<organism evidence="2 3">
    <name type="scientific">Rhodococcus ruber BKS 20-38</name>
    <dbReference type="NCBI Taxonomy" id="1278076"/>
    <lineage>
        <taxon>Bacteria</taxon>
        <taxon>Bacillati</taxon>
        <taxon>Actinomycetota</taxon>
        <taxon>Actinomycetes</taxon>
        <taxon>Mycobacteriales</taxon>
        <taxon>Nocardiaceae</taxon>
        <taxon>Rhodococcus</taxon>
    </lineage>
</organism>
<comment type="caution">
    <text evidence="2">The sequence shown here is derived from an EMBL/GenBank/DDBJ whole genome shotgun (WGS) entry which is preliminary data.</text>
</comment>
<gene>
    <name evidence="2" type="ORF">G352_10227</name>
</gene>
<proteinExistence type="predicted"/>
<evidence type="ECO:0000313" key="3">
    <source>
        <dbReference type="Proteomes" id="UP000011731"/>
    </source>
</evidence>
<accession>M2YTS6</accession>
<dbReference type="PATRIC" id="fig|1278076.4.peg.2127"/>
<name>M2YTS6_9NOCA</name>
<dbReference type="AlphaFoldDB" id="M2YTS6"/>
<evidence type="ECO:0000313" key="2">
    <source>
        <dbReference type="EMBL" id="EME65355.1"/>
    </source>
</evidence>